<reference evidence="10 11" key="1">
    <citation type="journal article" date="2011" name="J. Bacteriol.">
        <title>Genome sequence of 'Pedosphaera parvula' Ellin514, an aerobic Verrucomicrobial isolate from pasture soil.</title>
        <authorList>
            <person name="Kant R."/>
            <person name="van Passel M.W."/>
            <person name="Sangwan P."/>
            <person name="Palva A."/>
            <person name="Lucas S."/>
            <person name="Copeland A."/>
            <person name="Lapidus A."/>
            <person name="Glavina Del Rio T."/>
            <person name="Dalin E."/>
            <person name="Tice H."/>
            <person name="Bruce D."/>
            <person name="Goodwin L."/>
            <person name="Pitluck S."/>
            <person name="Chertkov O."/>
            <person name="Larimer F.W."/>
            <person name="Land M.L."/>
            <person name="Hauser L."/>
            <person name="Brettin T.S."/>
            <person name="Detter J.C."/>
            <person name="Han S."/>
            <person name="de Vos W.M."/>
            <person name="Janssen P.H."/>
            <person name="Smidt H."/>
        </authorList>
    </citation>
    <scope>NUCLEOTIDE SEQUENCE [LARGE SCALE GENOMIC DNA]</scope>
    <source>
        <strain evidence="10 11">Ellin514</strain>
    </source>
</reference>
<sequence precursor="true">MKKNFATLGLVFVGMLFLLVALVFYFRPHQSAPLTKPPEHGIAFLLEIDASEAAANTNLMAEVRQVMLKRFGKFGTTVFWETVSTNQARIISPMVGSQNIELAQSHLFNNAFLEFRLVHEHSEDMIKQGLTEIGYETMKEMNDLPNGRQQTSTYLVKKMPEQGLTGKYLTSAMVSRNQVGQPEINFTFDRKGTEILANVTTENVGRKLAIILDGKIQSAPIIRSPITGGRGQLTGNYTDRQALELANLLESSLPTRVKLVESKSF</sequence>
<keyword evidence="4" id="KW-0653">Protein transport</keyword>
<proteinExistence type="predicted"/>
<dbReference type="EMBL" id="ABOX02000035">
    <property type="protein sequence ID" value="EEF58893.1"/>
    <property type="molecule type" value="Genomic_DNA"/>
</dbReference>
<dbReference type="InterPro" id="IPR022813">
    <property type="entry name" value="SecD/SecF_arch_bac"/>
</dbReference>
<dbReference type="RefSeq" id="WP_007417033.1">
    <property type="nucleotide sequence ID" value="NZ_ABOX02000035.1"/>
</dbReference>
<evidence type="ECO:0000259" key="9">
    <source>
        <dbReference type="Pfam" id="PF22599"/>
    </source>
</evidence>
<keyword evidence="3 8" id="KW-0812">Transmembrane</keyword>
<dbReference type="InterPro" id="IPR054384">
    <property type="entry name" value="SecDF_P1_head"/>
</dbReference>
<evidence type="ECO:0000256" key="3">
    <source>
        <dbReference type="ARBA" id="ARBA00022692"/>
    </source>
</evidence>
<dbReference type="PANTHER" id="PTHR30081">
    <property type="entry name" value="PROTEIN-EXPORT MEMBRANE PROTEIN SEC"/>
    <property type="match status" value="1"/>
</dbReference>
<evidence type="ECO:0000256" key="2">
    <source>
        <dbReference type="ARBA" id="ARBA00022475"/>
    </source>
</evidence>
<keyword evidence="11" id="KW-1185">Reference proteome</keyword>
<name>B9XMJ4_PEDPL</name>
<evidence type="ECO:0000256" key="4">
    <source>
        <dbReference type="ARBA" id="ARBA00022927"/>
    </source>
</evidence>
<evidence type="ECO:0000256" key="5">
    <source>
        <dbReference type="ARBA" id="ARBA00022989"/>
    </source>
</evidence>
<dbReference type="OrthoDB" id="9805019at2"/>
<keyword evidence="5 8" id="KW-1133">Transmembrane helix</keyword>
<evidence type="ECO:0000256" key="6">
    <source>
        <dbReference type="ARBA" id="ARBA00023010"/>
    </source>
</evidence>
<evidence type="ECO:0000256" key="1">
    <source>
        <dbReference type="ARBA" id="ARBA00022448"/>
    </source>
</evidence>
<evidence type="ECO:0000313" key="10">
    <source>
        <dbReference type="EMBL" id="EEF58893.1"/>
    </source>
</evidence>
<comment type="caution">
    <text evidence="10">The sequence shown here is derived from an EMBL/GenBank/DDBJ whole genome shotgun (WGS) entry which is preliminary data.</text>
</comment>
<dbReference type="PANTHER" id="PTHR30081:SF1">
    <property type="entry name" value="PROTEIN TRANSLOCASE SUBUNIT SECD"/>
    <property type="match status" value="1"/>
</dbReference>
<dbReference type="Pfam" id="PF22599">
    <property type="entry name" value="SecDF_P1_head"/>
    <property type="match status" value="1"/>
</dbReference>
<keyword evidence="2" id="KW-1003">Cell membrane</keyword>
<evidence type="ECO:0000256" key="7">
    <source>
        <dbReference type="ARBA" id="ARBA00023136"/>
    </source>
</evidence>
<keyword evidence="6" id="KW-0811">Translocation</keyword>
<accession>B9XMJ4</accession>
<keyword evidence="1" id="KW-0813">Transport</keyword>
<gene>
    <name evidence="10" type="ORF">Cflav_PD2895</name>
</gene>
<evidence type="ECO:0000256" key="8">
    <source>
        <dbReference type="SAM" id="Phobius"/>
    </source>
</evidence>
<dbReference type="Gene3D" id="3.30.1360.200">
    <property type="match status" value="1"/>
</dbReference>
<dbReference type="STRING" id="320771.Cflav_PD2895"/>
<organism evidence="10 11">
    <name type="scientific">Pedosphaera parvula (strain Ellin514)</name>
    <dbReference type="NCBI Taxonomy" id="320771"/>
    <lineage>
        <taxon>Bacteria</taxon>
        <taxon>Pseudomonadati</taxon>
        <taxon>Verrucomicrobiota</taxon>
        <taxon>Pedosphaerae</taxon>
        <taxon>Pedosphaerales</taxon>
        <taxon>Pedosphaeraceae</taxon>
        <taxon>Pedosphaera</taxon>
    </lineage>
</organism>
<dbReference type="Proteomes" id="UP000003688">
    <property type="component" value="Unassembled WGS sequence"/>
</dbReference>
<protein>
    <submittedName>
        <fullName evidence="10">Preprotein translocase subunit SecD</fullName>
    </submittedName>
</protein>
<evidence type="ECO:0000313" key="11">
    <source>
        <dbReference type="Proteomes" id="UP000003688"/>
    </source>
</evidence>
<dbReference type="AlphaFoldDB" id="B9XMJ4"/>
<keyword evidence="7 8" id="KW-0472">Membrane</keyword>
<dbReference type="GO" id="GO:0015031">
    <property type="term" value="P:protein transport"/>
    <property type="evidence" value="ECO:0007669"/>
    <property type="project" value="UniProtKB-KW"/>
</dbReference>
<feature type="transmembrane region" description="Helical" evidence="8">
    <location>
        <begin position="6"/>
        <end position="26"/>
    </location>
</feature>
<dbReference type="GO" id="GO:0005886">
    <property type="term" value="C:plasma membrane"/>
    <property type="evidence" value="ECO:0007669"/>
    <property type="project" value="TreeGrafter"/>
</dbReference>
<dbReference type="Gene3D" id="3.30.70.3400">
    <property type="match status" value="1"/>
</dbReference>
<feature type="domain" description="SecDF P1 head subdomain" evidence="9">
    <location>
        <begin position="148"/>
        <end position="252"/>
    </location>
</feature>